<organism evidence="1 2">
    <name type="scientific">Ewingella americana</name>
    <dbReference type="NCBI Taxonomy" id="41202"/>
    <lineage>
        <taxon>Bacteria</taxon>
        <taxon>Pseudomonadati</taxon>
        <taxon>Pseudomonadota</taxon>
        <taxon>Gammaproteobacteria</taxon>
        <taxon>Enterobacterales</taxon>
        <taxon>Yersiniaceae</taxon>
        <taxon>Ewingella</taxon>
    </lineage>
</organism>
<evidence type="ECO:0000313" key="1">
    <source>
        <dbReference type="EMBL" id="TPG60062.1"/>
    </source>
</evidence>
<dbReference type="Proteomes" id="UP000317663">
    <property type="component" value="Unassembled WGS sequence"/>
</dbReference>
<protein>
    <submittedName>
        <fullName evidence="1">Uncharacterized protein</fullName>
    </submittedName>
</protein>
<sequence length="192" mass="21629">MIMADRKLCAKLLTDLYCVVLIERNKKPDPNSKTANLWFTRSLGKRGVIHANYKVSHDIREILDDPDSDSFYAVVRLVQELNYGDRSSVILMHPLKALANTDVLQVKDSAVIAKLETGHVSLELKSKNLLQWWTLTQVSRRSLLSQVDRFSAYPICNNVVSSEIGKDSELAMSVHQSDELINILDLADTCEA</sequence>
<proteinExistence type="predicted"/>
<dbReference type="AlphaFoldDB" id="A0A502GEL5"/>
<dbReference type="EMBL" id="RCZD01000008">
    <property type="protein sequence ID" value="TPG60062.1"/>
    <property type="molecule type" value="Genomic_DNA"/>
</dbReference>
<gene>
    <name evidence="1" type="ORF">EAH77_15965</name>
</gene>
<name>A0A502GEL5_9GAMM</name>
<accession>A0A502GEL5</accession>
<reference evidence="1 2" key="1">
    <citation type="journal article" date="2019" name="Environ. Microbiol.">
        <title>Species interactions and distinct microbial communities in high Arctic permafrost affected cryosols are associated with the CH4 and CO2 gas fluxes.</title>
        <authorList>
            <person name="Altshuler I."/>
            <person name="Hamel J."/>
            <person name="Turney S."/>
            <person name="Magnuson E."/>
            <person name="Levesque R."/>
            <person name="Greer C."/>
            <person name="Whyte L.G."/>
        </authorList>
    </citation>
    <scope>NUCLEOTIDE SEQUENCE [LARGE SCALE GENOMIC DNA]</scope>
    <source>
        <strain evidence="1 2">E4</strain>
    </source>
</reference>
<evidence type="ECO:0000313" key="2">
    <source>
        <dbReference type="Proteomes" id="UP000317663"/>
    </source>
</evidence>
<keyword evidence="2" id="KW-1185">Reference proteome</keyword>
<comment type="caution">
    <text evidence="1">The sequence shown here is derived from an EMBL/GenBank/DDBJ whole genome shotgun (WGS) entry which is preliminary data.</text>
</comment>